<evidence type="ECO:0000256" key="6">
    <source>
        <dbReference type="ARBA" id="ARBA00023065"/>
    </source>
</evidence>
<organism evidence="9 10">
    <name type="scientific">Dovyalis caffra</name>
    <dbReference type="NCBI Taxonomy" id="77055"/>
    <lineage>
        <taxon>Eukaryota</taxon>
        <taxon>Viridiplantae</taxon>
        <taxon>Streptophyta</taxon>
        <taxon>Embryophyta</taxon>
        <taxon>Tracheophyta</taxon>
        <taxon>Spermatophyta</taxon>
        <taxon>Magnoliopsida</taxon>
        <taxon>eudicotyledons</taxon>
        <taxon>Gunneridae</taxon>
        <taxon>Pentapetalae</taxon>
        <taxon>rosids</taxon>
        <taxon>fabids</taxon>
        <taxon>Malpighiales</taxon>
        <taxon>Salicaceae</taxon>
        <taxon>Flacourtieae</taxon>
        <taxon>Dovyalis</taxon>
    </lineage>
</organism>
<dbReference type="GO" id="GO:0008308">
    <property type="term" value="F:voltage-gated monoatomic anion channel activity"/>
    <property type="evidence" value="ECO:0007669"/>
    <property type="project" value="InterPro"/>
</dbReference>
<dbReference type="Pfam" id="PF01459">
    <property type="entry name" value="Porin_3"/>
    <property type="match status" value="1"/>
</dbReference>
<dbReference type="EMBL" id="CAWUPB010000913">
    <property type="protein sequence ID" value="CAK7332845.1"/>
    <property type="molecule type" value="Genomic_DNA"/>
</dbReference>
<accession>A0AAV1RF31</accession>
<keyword evidence="4" id="KW-1134">Transmembrane beta strand</keyword>
<name>A0AAV1RF31_9ROSI</name>
<evidence type="ECO:0000313" key="10">
    <source>
        <dbReference type="Proteomes" id="UP001314170"/>
    </source>
</evidence>
<evidence type="ECO:0000256" key="2">
    <source>
        <dbReference type="ARBA" id="ARBA00009624"/>
    </source>
</evidence>
<dbReference type="InterPro" id="IPR023614">
    <property type="entry name" value="Porin_dom_sf"/>
</dbReference>
<dbReference type="CDD" id="cd07306">
    <property type="entry name" value="Porin3_VDAC"/>
    <property type="match status" value="1"/>
</dbReference>
<evidence type="ECO:0000256" key="5">
    <source>
        <dbReference type="ARBA" id="ARBA00022692"/>
    </source>
</evidence>
<dbReference type="GO" id="GO:0046930">
    <property type="term" value="C:pore complex"/>
    <property type="evidence" value="ECO:0007669"/>
    <property type="project" value="UniProtKB-KW"/>
</dbReference>
<dbReference type="GO" id="GO:0015288">
    <property type="term" value="F:porin activity"/>
    <property type="evidence" value="ECO:0007669"/>
    <property type="project" value="UniProtKB-KW"/>
</dbReference>
<dbReference type="AlphaFoldDB" id="A0AAV1RF31"/>
<dbReference type="PROSITE" id="PS00558">
    <property type="entry name" value="EUKARYOTIC_PORIN"/>
    <property type="match status" value="1"/>
</dbReference>
<comment type="caution">
    <text evidence="9">The sequence shown here is derived from an EMBL/GenBank/DDBJ whole genome shotgun (WGS) entry which is preliminary data.</text>
</comment>
<keyword evidence="6" id="KW-0406">Ion transport</keyword>
<keyword evidence="7" id="KW-0626">Porin</keyword>
<comment type="subcellular location">
    <subcellularLocation>
        <location evidence="1">Membrane</location>
    </subcellularLocation>
</comment>
<proteinExistence type="inferred from homology"/>
<keyword evidence="3" id="KW-0813">Transport</keyword>
<keyword evidence="5" id="KW-0812">Transmembrane</keyword>
<dbReference type="GO" id="GO:0005741">
    <property type="term" value="C:mitochondrial outer membrane"/>
    <property type="evidence" value="ECO:0007669"/>
    <property type="project" value="InterPro"/>
</dbReference>
<keyword evidence="8" id="KW-0472">Membrane</keyword>
<dbReference type="Proteomes" id="UP001314170">
    <property type="component" value="Unassembled WGS sequence"/>
</dbReference>
<dbReference type="PANTHER" id="PTHR11743:SF70">
    <property type="entry name" value="GH26960P-RELATED"/>
    <property type="match status" value="1"/>
</dbReference>
<comment type="similarity">
    <text evidence="2">Belongs to the eukaryotic mitochondrial porin (TC 1.B.8.1) family.</text>
</comment>
<dbReference type="InterPro" id="IPR001925">
    <property type="entry name" value="Porin_Euk"/>
</dbReference>
<evidence type="ECO:0000313" key="9">
    <source>
        <dbReference type="EMBL" id="CAK7332845.1"/>
    </source>
</evidence>
<dbReference type="PANTHER" id="PTHR11743">
    <property type="entry name" value="VOLTAGE-DEPENDENT ANION-SELECTIVE CHANNEL"/>
    <property type="match status" value="1"/>
</dbReference>
<evidence type="ECO:0000256" key="8">
    <source>
        <dbReference type="ARBA" id="ARBA00023136"/>
    </source>
</evidence>
<evidence type="ECO:0000256" key="1">
    <source>
        <dbReference type="ARBA" id="ARBA00004370"/>
    </source>
</evidence>
<protein>
    <submittedName>
        <fullName evidence="9">Uncharacterized protein</fullName>
    </submittedName>
</protein>
<gene>
    <name evidence="9" type="ORF">DCAF_LOCUS9187</name>
</gene>
<evidence type="ECO:0000256" key="7">
    <source>
        <dbReference type="ARBA" id="ARBA00023114"/>
    </source>
</evidence>
<dbReference type="Gene3D" id="2.40.160.10">
    <property type="entry name" value="Porin"/>
    <property type="match status" value="1"/>
</dbReference>
<evidence type="ECO:0000256" key="3">
    <source>
        <dbReference type="ARBA" id="ARBA00022448"/>
    </source>
</evidence>
<keyword evidence="10" id="KW-1185">Reference proteome</keyword>
<dbReference type="FunFam" id="2.40.160.10:FF:000003">
    <property type="entry name" value="Outer mitochondrial membrane protein porin"/>
    <property type="match status" value="1"/>
</dbReference>
<dbReference type="InterPro" id="IPR027246">
    <property type="entry name" value="Porin_Euk/Tom40"/>
</dbReference>
<reference evidence="9 10" key="1">
    <citation type="submission" date="2024-01" db="EMBL/GenBank/DDBJ databases">
        <authorList>
            <person name="Waweru B."/>
        </authorList>
    </citation>
    <scope>NUCLEOTIDE SEQUENCE [LARGE SCALE GENOMIC DNA]</scope>
</reference>
<sequence>MGKGPGLYADIGKKARDLIYKDYQSDHKFTVTTYTSTGVSITSTGIKKGELFLADVSSQLKNKNITTDVKVDTNSNLLTTITIDEPAPGLKTIFSFKVPDQRSGKVELQYQHEYAGISTSLGLTANPIVNFSGVVGNNAVALGTDLSFDTASGNFTKCNAGLSYTNADLIASLTVLPFLMGVIFVDDHSNDKGDSLNASYYHSVSPLTNTAVGAELTHSFSSKENTLTIGTQHALDPLTSVKARLNNYGKVSALIQHEWRPKSLFTISGEVDTKAIEKSAKVGLALAFKP</sequence>
<evidence type="ECO:0000256" key="4">
    <source>
        <dbReference type="ARBA" id="ARBA00022452"/>
    </source>
</evidence>